<evidence type="ECO:0000313" key="2">
    <source>
        <dbReference type="EMBL" id="KAK3107396.1"/>
    </source>
</evidence>
<sequence>MSPNFAPLGYAAYPANPASRSVAQETLRLPDNLEDTTPKMFRWLKDKKRSRKGREKKKSEDDYGFRKDDKNITSDYGFNERRYVPNSRTSVTDSPYHIMRKY</sequence>
<gene>
    <name evidence="2" type="ORF">FSP39_013710</name>
</gene>
<proteinExistence type="predicted"/>
<accession>A0AA88YLN0</accession>
<evidence type="ECO:0000313" key="3">
    <source>
        <dbReference type="Proteomes" id="UP001186944"/>
    </source>
</evidence>
<protein>
    <submittedName>
        <fullName evidence="2">Uncharacterized protein</fullName>
    </submittedName>
</protein>
<dbReference type="Proteomes" id="UP001186944">
    <property type="component" value="Unassembled WGS sequence"/>
</dbReference>
<evidence type="ECO:0000256" key="1">
    <source>
        <dbReference type="SAM" id="MobiDB-lite"/>
    </source>
</evidence>
<comment type="caution">
    <text evidence="2">The sequence shown here is derived from an EMBL/GenBank/DDBJ whole genome shotgun (WGS) entry which is preliminary data.</text>
</comment>
<feature type="compositionally biased region" description="Basic residues" evidence="1">
    <location>
        <begin position="45"/>
        <end position="56"/>
    </location>
</feature>
<reference evidence="2" key="1">
    <citation type="submission" date="2019-08" db="EMBL/GenBank/DDBJ databases">
        <title>The improved chromosome-level genome for the pearl oyster Pinctada fucata martensii using PacBio sequencing and Hi-C.</title>
        <authorList>
            <person name="Zheng Z."/>
        </authorList>
    </citation>
    <scope>NUCLEOTIDE SEQUENCE</scope>
    <source>
        <strain evidence="2">ZZ-2019</strain>
        <tissue evidence="2">Adductor muscle</tissue>
    </source>
</reference>
<feature type="region of interest" description="Disordered" evidence="1">
    <location>
        <begin position="44"/>
        <end position="72"/>
    </location>
</feature>
<dbReference type="AlphaFoldDB" id="A0AA88YLN0"/>
<keyword evidence="3" id="KW-1185">Reference proteome</keyword>
<organism evidence="2 3">
    <name type="scientific">Pinctada imbricata</name>
    <name type="common">Atlantic pearl-oyster</name>
    <name type="synonym">Pinctada martensii</name>
    <dbReference type="NCBI Taxonomy" id="66713"/>
    <lineage>
        <taxon>Eukaryota</taxon>
        <taxon>Metazoa</taxon>
        <taxon>Spiralia</taxon>
        <taxon>Lophotrochozoa</taxon>
        <taxon>Mollusca</taxon>
        <taxon>Bivalvia</taxon>
        <taxon>Autobranchia</taxon>
        <taxon>Pteriomorphia</taxon>
        <taxon>Pterioida</taxon>
        <taxon>Pterioidea</taxon>
        <taxon>Pteriidae</taxon>
        <taxon>Pinctada</taxon>
    </lineage>
</organism>
<feature type="compositionally biased region" description="Basic and acidic residues" evidence="1">
    <location>
        <begin position="57"/>
        <end position="72"/>
    </location>
</feature>
<dbReference type="EMBL" id="VSWD01000002">
    <property type="protein sequence ID" value="KAK3107396.1"/>
    <property type="molecule type" value="Genomic_DNA"/>
</dbReference>
<name>A0AA88YLN0_PINIB</name>